<keyword evidence="3" id="KW-1185">Reference proteome</keyword>
<dbReference type="AlphaFoldDB" id="A0A251XKP2"/>
<gene>
    <name evidence="2" type="ORF">CMMCAS07_03785</name>
</gene>
<organism evidence="2 3">
    <name type="scientific">Clavibacter michiganensis subsp. michiganensis</name>
    <dbReference type="NCBI Taxonomy" id="33013"/>
    <lineage>
        <taxon>Bacteria</taxon>
        <taxon>Bacillati</taxon>
        <taxon>Actinomycetota</taxon>
        <taxon>Actinomycetes</taxon>
        <taxon>Micrococcales</taxon>
        <taxon>Microbacteriaceae</taxon>
        <taxon>Clavibacter</taxon>
    </lineage>
</organism>
<comment type="caution">
    <text evidence="2">The sequence shown here is derived from an EMBL/GenBank/DDBJ whole genome shotgun (WGS) entry which is preliminary data.</text>
</comment>
<accession>A0A251XKP2</accession>
<proteinExistence type="predicted"/>
<evidence type="ECO:0000313" key="3">
    <source>
        <dbReference type="Proteomes" id="UP000195062"/>
    </source>
</evidence>
<dbReference type="EMBL" id="MDHH01000001">
    <property type="protein sequence ID" value="OUE04044.1"/>
    <property type="molecule type" value="Genomic_DNA"/>
</dbReference>
<feature type="compositionally biased region" description="Low complexity" evidence="1">
    <location>
        <begin position="238"/>
        <end position="273"/>
    </location>
</feature>
<evidence type="ECO:0000313" key="2">
    <source>
        <dbReference type="EMBL" id="OUE04044.1"/>
    </source>
</evidence>
<sequence>MPHPGQPVGMRAFPRVPELASGMRIRTLPLVLIASTAVVLTSCTGPDEVGPVPLPVPESVETSPAGEGDEAAGPTAETALVAAYLDAVAAGDADTAWGMLTPEAQGSAGSRESYVASSGRAGTVSPEDAERLRAVEPISAEGPEGAFTLVSASDGDVADAWIVRDTDRGLLLDDHVVPATGATPYEWRNPAAGPEGSADPVPAVDASRPLSVAFAAPEGGSEDGGLVGYPRRRGRGSTGPRCPSGSSPRDPAASSSSTPRPGRTTTRPVTRSRSCGRWEATRSPGAARPSRPDGRPARWARGGRASLANGSP</sequence>
<feature type="region of interest" description="Disordered" evidence="1">
    <location>
        <begin position="50"/>
        <end position="72"/>
    </location>
</feature>
<evidence type="ECO:0000256" key="1">
    <source>
        <dbReference type="SAM" id="MobiDB-lite"/>
    </source>
</evidence>
<feature type="region of interest" description="Disordered" evidence="1">
    <location>
        <begin position="184"/>
        <end position="312"/>
    </location>
</feature>
<dbReference type="Proteomes" id="UP000195062">
    <property type="component" value="Unassembled WGS sequence"/>
</dbReference>
<name>A0A251XKP2_CLAMM</name>
<reference evidence="2 3" key="1">
    <citation type="submission" date="2016-08" db="EMBL/GenBank/DDBJ databases">
        <title>Genome sequence of Clavibacter michiganensis subsp. michiganensis strain CASJ007.</title>
        <authorList>
            <person name="Thapa S.P."/>
            <person name="Coaker G."/>
        </authorList>
    </citation>
    <scope>NUCLEOTIDE SEQUENCE [LARGE SCALE GENOMIC DNA]</scope>
    <source>
        <strain evidence="2">CASJ007</strain>
    </source>
</reference>
<protein>
    <submittedName>
        <fullName evidence="2">Uncharacterized protein</fullName>
    </submittedName>
</protein>